<comment type="caution">
    <text evidence="1">The sequence shown here is derived from an EMBL/GenBank/DDBJ whole genome shotgun (WGS) entry which is preliminary data.</text>
</comment>
<gene>
    <name evidence="1" type="ORF">NU09_2525</name>
</gene>
<proteinExistence type="predicted"/>
<reference evidence="1 2" key="1">
    <citation type="submission" date="2014-12" db="EMBL/GenBank/DDBJ databases">
        <title>Genome sequence of Flavobacterium beibuense RSKm HC5.</title>
        <authorList>
            <person name="Kim J.F."/>
            <person name="Song J.Y."/>
            <person name="Kwak M.-J."/>
            <person name="Lee S.-W."/>
        </authorList>
    </citation>
    <scope>NUCLEOTIDE SEQUENCE [LARGE SCALE GENOMIC DNA]</scope>
    <source>
        <strain evidence="1 2">RSKm HC5</strain>
    </source>
</reference>
<protein>
    <submittedName>
        <fullName evidence="1">Uncharacterized protein</fullName>
    </submittedName>
</protein>
<organism evidence="1 2">
    <name type="scientific">Flavobacterium beibuense</name>
    <dbReference type="NCBI Taxonomy" id="657326"/>
    <lineage>
        <taxon>Bacteria</taxon>
        <taxon>Pseudomonadati</taxon>
        <taxon>Bacteroidota</taxon>
        <taxon>Flavobacteriia</taxon>
        <taxon>Flavobacteriales</taxon>
        <taxon>Flavobacteriaceae</taxon>
        <taxon>Flavobacterium</taxon>
    </lineage>
</organism>
<accession>A0A444W898</accession>
<dbReference type="EMBL" id="JUIW01000008">
    <property type="protein sequence ID" value="RYJ42121.1"/>
    <property type="molecule type" value="Genomic_DNA"/>
</dbReference>
<keyword evidence="2" id="KW-1185">Reference proteome</keyword>
<name>A0A444W898_9FLAO</name>
<dbReference type="Proteomes" id="UP000289775">
    <property type="component" value="Unassembled WGS sequence"/>
</dbReference>
<evidence type="ECO:0000313" key="2">
    <source>
        <dbReference type="Proteomes" id="UP000289775"/>
    </source>
</evidence>
<dbReference type="AlphaFoldDB" id="A0A444W898"/>
<evidence type="ECO:0000313" key="1">
    <source>
        <dbReference type="EMBL" id="RYJ42121.1"/>
    </source>
</evidence>
<sequence>MPVAEYIIKYDYIAKELCENKAKPELHCNGKCHLMKELAKAAEDEKPASQKKNSHQETEVLFCQSSLEFEFTPFYINTEKEISVIYTNLYVYSGYSAVFHPPSFIS</sequence>